<keyword evidence="6 12" id="KW-0812">Transmembrane</keyword>
<dbReference type="InterPro" id="IPR003660">
    <property type="entry name" value="HAMP_dom"/>
</dbReference>
<organism evidence="15 16">
    <name type="scientific">Kribbella voronezhensis</name>
    <dbReference type="NCBI Taxonomy" id="2512212"/>
    <lineage>
        <taxon>Bacteria</taxon>
        <taxon>Bacillati</taxon>
        <taxon>Actinomycetota</taxon>
        <taxon>Actinomycetes</taxon>
        <taxon>Propionibacteriales</taxon>
        <taxon>Kribbellaceae</taxon>
        <taxon>Kribbella</taxon>
    </lineage>
</organism>
<dbReference type="SMART" id="SM00387">
    <property type="entry name" value="HATPase_c"/>
    <property type="match status" value="1"/>
</dbReference>
<accession>A0A4R7TE85</accession>
<evidence type="ECO:0000256" key="1">
    <source>
        <dbReference type="ARBA" id="ARBA00000085"/>
    </source>
</evidence>
<dbReference type="RefSeq" id="WP_238158207.1">
    <property type="nucleotide sequence ID" value="NZ_SOCE01000001.1"/>
</dbReference>
<dbReference type="PROSITE" id="PS50109">
    <property type="entry name" value="HIS_KIN"/>
    <property type="match status" value="1"/>
</dbReference>
<feature type="compositionally biased region" description="Basic and acidic residues" evidence="11">
    <location>
        <begin position="9"/>
        <end position="18"/>
    </location>
</feature>
<keyword evidence="5" id="KW-0808">Transferase</keyword>
<dbReference type="EMBL" id="SOCE01000001">
    <property type="protein sequence ID" value="TDU90089.1"/>
    <property type="molecule type" value="Genomic_DNA"/>
</dbReference>
<dbReference type="Pfam" id="PF00672">
    <property type="entry name" value="HAMP"/>
    <property type="match status" value="1"/>
</dbReference>
<evidence type="ECO:0000256" key="10">
    <source>
        <dbReference type="ARBA" id="ARBA00023136"/>
    </source>
</evidence>
<dbReference type="EC" id="2.7.13.3" evidence="3"/>
<dbReference type="Gene3D" id="6.10.340.10">
    <property type="match status" value="1"/>
</dbReference>
<dbReference type="AlphaFoldDB" id="A0A4R7TE85"/>
<dbReference type="SUPFAM" id="SSF55874">
    <property type="entry name" value="ATPase domain of HSP90 chaperone/DNA topoisomerase II/histidine kinase"/>
    <property type="match status" value="1"/>
</dbReference>
<evidence type="ECO:0000259" key="13">
    <source>
        <dbReference type="PROSITE" id="PS50109"/>
    </source>
</evidence>
<dbReference type="SUPFAM" id="SSF158472">
    <property type="entry name" value="HAMP domain-like"/>
    <property type="match status" value="1"/>
</dbReference>
<keyword evidence="8 12" id="KW-1133">Transmembrane helix</keyword>
<dbReference type="PANTHER" id="PTHR45436">
    <property type="entry name" value="SENSOR HISTIDINE KINASE YKOH"/>
    <property type="match status" value="1"/>
</dbReference>
<feature type="domain" description="HAMP" evidence="14">
    <location>
        <begin position="349"/>
        <end position="401"/>
    </location>
</feature>
<dbReference type="InterPro" id="IPR004358">
    <property type="entry name" value="Sig_transdc_His_kin-like_C"/>
</dbReference>
<dbReference type="InterPro" id="IPR003661">
    <property type="entry name" value="HisK_dim/P_dom"/>
</dbReference>
<keyword evidence="10 12" id="KW-0472">Membrane</keyword>
<dbReference type="SMART" id="SM00304">
    <property type="entry name" value="HAMP"/>
    <property type="match status" value="1"/>
</dbReference>
<dbReference type="InterPro" id="IPR003594">
    <property type="entry name" value="HATPase_dom"/>
</dbReference>
<dbReference type="PROSITE" id="PS50885">
    <property type="entry name" value="HAMP"/>
    <property type="match status" value="1"/>
</dbReference>
<dbReference type="InterPro" id="IPR005467">
    <property type="entry name" value="His_kinase_dom"/>
</dbReference>
<protein>
    <recommendedName>
        <fullName evidence="3">histidine kinase</fullName>
        <ecNumber evidence="3">2.7.13.3</ecNumber>
    </recommendedName>
</protein>
<evidence type="ECO:0000256" key="11">
    <source>
        <dbReference type="SAM" id="MobiDB-lite"/>
    </source>
</evidence>
<dbReference type="PRINTS" id="PR00344">
    <property type="entry name" value="BCTRLSENSOR"/>
</dbReference>
<evidence type="ECO:0000256" key="3">
    <source>
        <dbReference type="ARBA" id="ARBA00012438"/>
    </source>
</evidence>
<evidence type="ECO:0000256" key="12">
    <source>
        <dbReference type="SAM" id="Phobius"/>
    </source>
</evidence>
<evidence type="ECO:0000313" key="15">
    <source>
        <dbReference type="EMBL" id="TDU90089.1"/>
    </source>
</evidence>
<dbReference type="CDD" id="cd00082">
    <property type="entry name" value="HisKA"/>
    <property type="match status" value="1"/>
</dbReference>
<dbReference type="InterPro" id="IPR036097">
    <property type="entry name" value="HisK_dim/P_sf"/>
</dbReference>
<feature type="transmembrane region" description="Helical" evidence="12">
    <location>
        <begin position="163"/>
        <end position="186"/>
    </location>
</feature>
<proteinExistence type="predicted"/>
<dbReference type="CDD" id="cd00075">
    <property type="entry name" value="HATPase"/>
    <property type="match status" value="1"/>
</dbReference>
<dbReference type="GO" id="GO:0005886">
    <property type="term" value="C:plasma membrane"/>
    <property type="evidence" value="ECO:0007669"/>
    <property type="project" value="UniProtKB-SubCell"/>
</dbReference>
<feature type="domain" description="Histidine kinase" evidence="13">
    <location>
        <begin position="409"/>
        <end position="630"/>
    </location>
</feature>
<keyword evidence="7 15" id="KW-0418">Kinase</keyword>
<dbReference type="SUPFAM" id="SSF47384">
    <property type="entry name" value="Homodimeric domain of signal transducing histidine kinase"/>
    <property type="match status" value="1"/>
</dbReference>
<evidence type="ECO:0000256" key="9">
    <source>
        <dbReference type="ARBA" id="ARBA00023012"/>
    </source>
</evidence>
<dbReference type="PANTHER" id="PTHR45436:SF5">
    <property type="entry name" value="SENSOR HISTIDINE KINASE TRCS"/>
    <property type="match status" value="1"/>
</dbReference>
<dbReference type="Gene3D" id="1.10.287.130">
    <property type="match status" value="1"/>
</dbReference>
<feature type="compositionally biased region" description="Polar residues" evidence="11">
    <location>
        <begin position="68"/>
        <end position="79"/>
    </location>
</feature>
<evidence type="ECO:0000256" key="2">
    <source>
        <dbReference type="ARBA" id="ARBA00004236"/>
    </source>
</evidence>
<dbReference type="CDD" id="cd06225">
    <property type="entry name" value="HAMP"/>
    <property type="match status" value="1"/>
</dbReference>
<dbReference type="Proteomes" id="UP000295151">
    <property type="component" value="Unassembled WGS sequence"/>
</dbReference>
<dbReference type="Pfam" id="PF00512">
    <property type="entry name" value="HisKA"/>
    <property type="match status" value="1"/>
</dbReference>
<feature type="region of interest" description="Disordered" evidence="11">
    <location>
        <begin position="1"/>
        <end position="136"/>
    </location>
</feature>
<feature type="compositionally biased region" description="Pro residues" evidence="11">
    <location>
        <begin position="45"/>
        <end position="62"/>
    </location>
</feature>
<evidence type="ECO:0000256" key="6">
    <source>
        <dbReference type="ARBA" id="ARBA00022692"/>
    </source>
</evidence>
<sequence>MTTQPPPDDFPKYARPPDEETLELGTPQPPYPDRRRTSPTRPTTGPRPPAPTPTGPTGPAPGEPTQGVPTQGVPNQHMSPSAPPPRAPGQDAPSHGVPGLGVPVEGAQPQGMPGQDGSAQGSAGKVGARGNGSGANRRMVATASRTQDWWQEKLHELSLHARVTLLAAVAVGLAVAFVSVAAYATVRQQMYRNLDNSLIIRATQAAKSGVLTSKDNLQRVTPEELGLSDIRLGVYTAEGDRIGAFEAAPPPMEAPELAIAQGQEAGVYSLRTAGARNGSHYRVIAVPAGYCPLPGGVRCDDDQLEPSALVVAQSLTPIDRTLHNLGIVLWAVGLLGVIGAALAGNAIAQSGLRPLARLTGEAERIARTEELKPIPVTGSDEISRLALAFNAMLTALARSQDRQRRLVGDAGHELRTPLTSIRTNLDLLAQADKKGGLRPEDRQQLLDDVRAQMDELTNLIGDLTELARDTPQVRNAELIELSNVVEDAVIKVRRRAQSLEWDVQLTPFPVWGDERLLGRAVTNLLDNAAKYSTPDAAERSTAEGEPAGRVSVHLLDGVLTVTDSGPGIADADLPHVFERFYRSSEARSRPGSGLGLAIVKHAAEQHGGMIYARNAPGGGAQFTLWLPHAATQSR</sequence>
<comment type="subcellular location">
    <subcellularLocation>
        <location evidence="2">Cell membrane</location>
    </subcellularLocation>
</comment>
<evidence type="ECO:0000256" key="7">
    <source>
        <dbReference type="ARBA" id="ARBA00022777"/>
    </source>
</evidence>
<reference evidence="15 16" key="1">
    <citation type="submission" date="2019-03" db="EMBL/GenBank/DDBJ databases">
        <title>Genomic Encyclopedia of Type Strains, Phase III (KMG-III): the genomes of soil and plant-associated and newly described type strains.</title>
        <authorList>
            <person name="Whitman W."/>
        </authorList>
    </citation>
    <scope>NUCLEOTIDE SEQUENCE [LARGE SCALE GENOMIC DNA]</scope>
    <source>
        <strain evidence="15 16">VKM Ac-2575</strain>
    </source>
</reference>
<evidence type="ECO:0000256" key="5">
    <source>
        <dbReference type="ARBA" id="ARBA00022679"/>
    </source>
</evidence>
<evidence type="ECO:0000256" key="8">
    <source>
        <dbReference type="ARBA" id="ARBA00022989"/>
    </source>
</evidence>
<dbReference type="Pfam" id="PF02518">
    <property type="entry name" value="HATPase_c"/>
    <property type="match status" value="1"/>
</dbReference>
<keyword evidence="4" id="KW-0597">Phosphoprotein</keyword>
<dbReference type="InterPro" id="IPR036890">
    <property type="entry name" value="HATPase_C_sf"/>
</dbReference>
<dbReference type="SMART" id="SM00388">
    <property type="entry name" value="HisKA"/>
    <property type="match status" value="1"/>
</dbReference>
<dbReference type="InterPro" id="IPR050428">
    <property type="entry name" value="TCS_sensor_his_kinase"/>
</dbReference>
<keyword evidence="16" id="KW-1185">Reference proteome</keyword>
<keyword evidence="9" id="KW-0902">Two-component regulatory system</keyword>
<evidence type="ECO:0000256" key="4">
    <source>
        <dbReference type="ARBA" id="ARBA00022553"/>
    </source>
</evidence>
<evidence type="ECO:0000259" key="14">
    <source>
        <dbReference type="PROSITE" id="PS50885"/>
    </source>
</evidence>
<name>A0A4R7TE85_9ACTN</name>
<feature type="transmembrane region" description="Helical" evidence="12">
    <location>
        <begin position="327"/>
        <end position="348"/>
    </location>
</feature>
<dbReference type="Gene3D" id="3.30.565.10">
    <property type="entry name" value="Histidine kinase-like ATPase, C-terminal domain"/>
    <property type="match status" value="1"/>
</dbReference>
<gene>
    <name evidence="15" type="ORF">EV138_3672</name>
</gene>
<comment type="catalytic activity">
    <reaction evidence="1">
        <text>ATP + protein L-histidine = ADP + protein N-phospho-L-histidine.</text>
        <dbReference type="EC" id="2.7.13.3"/>
    </reaction>
</comment>
<evidence type="ECO:0000313" key="16">
    <source>
        <dbReference type="Proteomes" id="UP000295151"/>
    </source>
</evidence>
<comment type="caution">
    <text evidence="15">The sequence shown here is derived from an EMBL/GenBank/DDBJ whole genome shotgun (WGS) entry which is preliminary data.</text>
</comment>
<dbReference type="GO" id="GO:0000155">
    <property type="term" value="F:phosphorelay sensor kinase activity"/>
    <property type="evidence" value="ECO:0007669"/>
    <property type="project" value="InterPro"/>
</dbReference>